<feature type="region of interest" description="Disordered" evidence="1">
    <location>
        <begin position="78"/>
        <end position="100"/>
    </location>
</feature>
<name>A0ABW2A1W1_9GAMM</name>
<evidence type="ECO:0000256" key="1">
    <source>
        <dbReference type="SAM" id="MobiDB-lite"/>
    </source>
</evidence>
<evidence type="ECO:0000313" key="3">
    <source>
        <dbReference type="Proteomes" id="UP001596422"/>
    </source>
</evidence>
<dbReference type="RefSeq" id="WP_379909902.1">
    <property type="nucleotide sequence ID" value="NZ_JBHSWE010000001.1"/>
</dbReference>
<dbReference type="Gene3D" id="3.40.50.300">
    <property type="entry name" value="P-loop containing nucleotide triphosphate hydrolases"/>
    <property type="match status" value="1"/>
</dbReference>
<dbReference type="EMBL" id="JBHSWE010000001">
    <property type="protein sequence ID" value="MFC6671389.1"/>
    <property type="molecule type" value="Genomic_DNA"/>
</dbReference>
<dbReference type="Proteomes" id="UP001596422">
    <property type="component" value="Unassembled WGS sequence"/>
</dbReference>
<accession>A0ABW2A1W1</accession>
<dbReference type="InterPro" id="IPR027417">
    <property type="entry name" value="P-loop_NTPase"/>
</dbReference>
<protein>
    <recommendedName>
        <fullName evidence="4">IstB-like ATP-binding protein domain-containing protein</fullName>
    </recommendedName>
</protein>
<proteinExistence type="predicted"/>
<evidence type="ECO:0008006" key="4">
    <source>
        <dbReference type="Google" id="ProtNLM"/>
    </source>
</evidence>
<sequence length="100" mass="10540">MPRKPLSADQLYHACDLGDLAFETTDDLQPDYSALGQDRAIDAIQFGIGMAHNGYNLFVSGSAGIGKHLLVSRIVKQEAARGAAPSTGATSTTSTSRTSR</sequence>
<gene>
    <name evidence="2" type="ORF">ACFQDL_15900</name>
</gene>
<comment type="caution">
    <text evidence="2">The sequence shown here is derived from an EMBL/GenBank/DDBJ whole genome shotgun (WGS) entry which is preliminary data.</text>
</comment>
<feature type="compositionally biased region" description="Low complexity" evidence="1">
    <location>
        <begin position="80"/>
        <end position="100"/>
    </location>
</feature>
<evidence type="ECO:0000313" key="2">
    <source>
        <dbReference type="EMBL" id="MFC6671389.1"/>
    </source>
</evidence>
<organism evidence="2 3">
    <name type="scientific">Marinobacterium aestuariivivens</name>
    <dbReference type="NCBI Taxonomy" id="1698799"/>
    <lineage>
        <taxon>Bacteria</taxon>
        <taxon>Pseudomonadati</taxon>
        <taxon>Pseudomonadota</taxon>
        <taxon>Gammaproteobacteria</taxon>
        <taxon>Oceanospirillales</taxon>
        <taxon>Oceanospirillaceae</taxon>
        <taxon>Marinobacterium</taxon>
    </lineage>
</organism>
<reference evidence="3" key="1">
    <citation type="journal article" date="2019" name="Int. J. Syst. Evol. Microbiol.">
        <title>The Global Catalogue of Microorganisms (GCM) 10K type strain sequencing project: providing services to taxonomists for standard genome sequencing and annotation.</title>
        <authorList>
            <consortium name="The Broad Institute Genomics Platform"/>
            <consortium name="The Broad Institute Genome Sequencing Center for Infectious Disease"/>
            <person name="Wu L."/>
            <person name="Ma J."/>
        </authorList>
    </citation>
    <scope>NUCLEOTIDE SEQUENCE [LARGE SCALE GENOMIC DNA]</scope>
    <source>
        <strain evidence="3">NBRC 111756</strain>
    </source>
</reference>
<keyword evidence="3" id="KW-1185">Reference proteome</keyword>